<dbReference type="InterPro" id="IPR011989">
    <property type="entry name" value="ARM-like"/>
</dbReference>
<proteinExistence type="predicted"/>
<dbReference type="Proteomes" id="UP000324800">
    <property type="component" value="Unassembled WGS sequence"/>
</dbReference>
<gene>
    <name evidence="1" type="ORF">EZS28_032184</name>
</gene>
<accession>A0A5J4UP92</accession>
<protein>
    <submittedName>
        <fullName evidence="1">Uncharacterized protein</fullName>
    </submittedName>
</protein>
<dbReference type="Gene3D" id="1.25.10.10">
    <property type="entry name" value="Leucine-rich Repeat Variant"/>
    <property type="match status" value="3"/>
</dbReference>
<dbReference type="InterPro" id="IPR016024">
    <property type="entry name" value="ARM-type_fold"/>
</dbReference>
<dbReference type="SUPFAM" id="SSF48371">
    <property type="entry name" value="ARM repeat"/>
    <property type="match status" value="2"/>
</dbReference>
<sequence>MEPIKQEQPMNDTISSQLSSYQTFLAQLLAQIADASAETKHALANRDHFKELVNALKWARSQNKDLVQLIQEQVCEVVQSLVDQKGDIVEIGFESDMVKELQILLQTIPLEDVKLVHANALKLFTTYGTFQIKKQMNDMKVPQSIIRNMKSKDPAVVEKTCATITNIIIDYREMTYQSNPIPNPYLPIYKESGVLSALFQDGVQNSASDNIKTIAAFGIGFLHRGSALDPEMKSSVVSTLKKGTKNQELSINYLSMDILCCLAWNNANHEEILKEDFIAELVQILQKKEVQFTPSILDIARILLSQGTIQTQSTVISAIPLPQIRILTRDPYSDIRNSAFLLLSWISSRADMLKFQDMKIQVSGKSAEIRNQLAQGGLLNDICEALKQGRNNVDDKGGVVISALKVAEILFDENEEIFLLILGKGKFIDEISNFYKAIESEQLTFNFISVLQYIDFSLYYEKLVEIKTESFLAGFTNVLNSRDEDVIIITLQFLNPVICTLENGGEFEDKDPALPILQKNGGLKRLIEIFKSENSSDEIKKYSAFIIGSLHKDMKLPIEIRDDLIELLKKMADDEDNLIFLQQSCLALARLAEEKGNTTAILSGDFSSVLRKYISNEDVQTYSRALMLSMVLLLVNFEDSNQKVRNGIPEEVMRRLKEEEAEGVSVLASNIENLLSQSSEKSNLVRR</sequence>
<organism evidence="1 2">
    <name type="scientific">Streblomastix strix</name>
    <dbReference type="NCBI Taxonomy" id="222440"/>
    <lineage>
        <taxon>Eukaryota</taxon>
        <taxon>Metamonada</taxon>
        <taxon>Preaxostyla</taxon>
        <taxon>Oxymonadida</taxon>
        <taxon>Streblomastigidae</taxon>
        <taxon>Streblomastix</taxon>
    </lineage>
</organism>
<evidence type="ECO:0000313" key="2">
    <source>
        <dbReference type="Proteomes" id="UP000324800"/>
    </source>
</evidence>
<evidence type="ECO:0000313" key="1">
    <source>
        <dbReference type="EMBL" id="KAA6372289.1"/>
    </source>
</evidence>
<name>A0A5J4UP92_9EUKA</name>
<dbReference type="AlphaFoldDB" id="A0A5J4UP92"/>
<comment type="caution">
    <text evidence="1">The sequence shown here is derived from an EMBL/GenBank/DDBJ whole genome shotgun (WGS) entry which is preliminary data.</text>
</comment>
<reference evidence="1 2" key="1">
    <citation type="submission" date="2019-03" db="EMBL/GenBank/DDBJ databases">
        <title>Single cell metagenomics reveals metabolic interactions within the superorganism composed of flagellate Streblomastix strix and complex community of Bacteroidetes bacteria on its surface.</title>
        <authorList>
            <person name="Treitli S.C."/>
            <person name="Kolisko M."/>
            <person name="Husnik F."/>
            <person name="Keeling P."/>
            <person name="Hampl V."/>
        </authorList>
    </citation>
    <scope>NUCLEOTIDE SEQUENCE [LARGE SCALE GENOMIC DNA]</scope>
    <source>
        <strain evidence="1">ST1C</strain>
    </source>
</reference>
<dbReference type="EMBL" id="SNRW01013719">
    <property type="protein sequence ID" value="KAA6372289.1"/>
    <property type="molecule type" value="Genomic_DNA"/>
</dbReference>